<feature type="signal peptide" evidence="1">
    <location>
        <begin position="1"/>
        <end position="23"/>
    </location>
</feature>
<evidence type="ECO:0000313" key="2">
    <source>
        <dbReference type="EMBL" id="MDH2334301.1"/>
    </source>
</evidence>
<keyword evidence="1" id="KW-0732">Signal</keyword>
<gene>
    <name evidence="2" type="ORF">QDS18_25845</name>
</gene>
<proteinExistence type="predicted"/>
<accession>A0AAP4A300</accession>
<feature type="chain" id="PRO_5042916039" evidence="1">
    <location>
        <begin position="24"/>
        <end position="248"/>
    </location>
</feature>
<organism evidence="2 3">
    <name type="scientific">Paenibacillus polymyxa</name>
    <name type="common">Bacillus polymyxa</name>
    <dbReference type="NCBI Taxonomy" id="1406"/>
    <lineage>
        <taxon>Bacteria</taxon>
        <taxon>Bacillati</taxon>
        <taxon>Bacillota</taxon>
        <taxon>Bacilli</taxon>
        <taxon>Bacillales</taxon>
        <taxon>Paenibacillaceae</taxon>
        <taxon>Paenibacillus</taxon>
    </lineage>
</organism>
<dbReference type="EMBL" id="JARVWT010000016">
    <property type="protein sequence ID" value="MDH2334301.1"/>
    <property type="molecule type" value="Genomic_DNA"/>
</dbReference>
<dbReference type="AlphaFoldDB" id="A0AAP4A300"/>
<protein>
    <submittedName>
        <fullName evidence="2">Uncharacterized protein</fullName>
    </submittedName>
</protein>
<name>A0AAP4A300_PAEPO</name>
<evidence type="ECO:0000313" key="3">
    <source>
        <dbReference type="Proteomes" id="UP001229409"/>
    </source>
</evidence>
<sequence length="248" mass="26959">MKSKISVFLGLILVLNMSFFASASFASSASKTENNIVDVHDVVPQEYFDKYKGVYKSKEEVLNAFGLESKSKQSLTAQEINTADDAPTLKADTVDEMAAIAAYIYGPPTNESSIDSTIINPSDIKEVGEEVGEKAGTQEQSVTPQATTATKNFEVNLYEFDVYTVKGYVTLRYDSSTGFITSTTATSSLIGASALASWSPDSPIIDSSYKYKRTITWNGTLTTKLVGNDVWSKRVSKTGTFYSGNVIE</sequence>
<reference evidence="2" key="1">
    <citation type="submission" date="2023-04" db="EMBL/GenBank/DDBJ databases">
        <title>Uncovering the Secrets of Slow-Growing Bacteria in Tropical Savanna Soil through Cultivation and Genomic Analysis.</title>
        <authorList>
            <person name="Goncalves O.S."/>
            <person name="Santana M.F."/>
        </authorList>
    </citation>
    <scope>NUCLEOTIDE SEQUENCE</scope>
    <source>
        <strain evidence="2">ANTI</strain>
    </source>
</reference>
<evidence type="ECO:0000256" key="1">
    <source>
        <dbReference type="SAM" id="SignalP"/>
    </source>
</evidence>
<comment type="caution">
    <text evidence="2">The sequence shown here is derived from an EMBL/GenBank/DDBJ whole genome shotgun (WGS) entry which is preliminary data.</text>
</comment>
<dbReference type="RefSeq" id="WP_279836212.1">
    <property type="nucleotide sequence ID" value="NZ_JARVWT010000016.1"/>
</dbReference>
<dbReference type="Proteomes" id="UP001229409">
    <property type="component" value="Unassembled WGS sequence"/>
</dbReference>